<name>A0A241XRT6_PSEAI</name>
<dbReference type="AlphaFoldDB" id="A0A241XRT6"/>
<evidence type="ECO:0000313" key="2">
    <source>
        <dbReference type="Proteomes" id="UP000194857"/>
    </source>
</evidence>
<reference evidence="1 2" key="1">
    <citation type="submission" date="2017-05" db="EMBL/GenBank/DDBJ databases">
        <authorList>
            <person name="Song R."/>
            <person name="Chenine A.L."/>
            <person name="Ruprecht R.M."/>
        </authorList>
    </citation>
    <scope>NUCLEOTIDE SEQUENCE [LARGE SCALE GENOMIC DNA]</scope>
    <source>
        <strain evidence="1 2">S567_C10_BS</strain>
    </source>
</reference>
<protein>
    <submittedName>
        <fullName evidence="1">Uncharacterized protein</fullName>
    </submittedName>
</protein>
<sequence length="141" mass="15803">MHDKYKLAIIRHENAKQVVQGLSRDIGAAINSCPISIRAQSWDTPNSERGELWDEASGKHKTHLWHAFKHREPSDCGYGTVGLGDDGIDDALAPGGEFECEHCRRAYQLIRDRRCAKQELGRARLSIRALGRAALEESTHD</sequence>
<comment type="caution">
    <text evidence="1">The sequence shown here is derived from an EMBL/GenBank/DDBJ whole genome shotgun (WGS) entry which is preliminary data.</text>
</comment>
<evidence type="ECO:0000313" key="1">
    <source>
        <dbReference type="EMBL" id="OTI61952.1"/>
    </source>
</evidence>
<gene>
    <name evidence="1" type="ORF">CAZ10_14815</name>
</gene>
<dbReference type="EMBL" id="NFFZ01000006">
    <property type="protein sequence ID" value="OTI61952.1"/>
    <property type="molecule type" value="Genomic_DNA"/>
</dbReference>
<accession>A0A241XRT6</accession>
<dbReference type="RefSeq" id="WP_031636453.1">
    <property type="nucleotide sequence ID" value="NZ_CAADQQ010000150.1"/>
</dbReference>
<organism evidence="1 2">
    <name type="scientific">Pseudomonas aeruginosa</name>
    <dbReference type="NCBI Taxonomy" id="287"/>
    <lineage>
        <taxon>Bacteria</taxon>
        <taxon>Pseudomonadati</taxon>
        <taxon>Pseudomonadota</taxon>
        <taxon>Gammaproteobacteria</taxon>
        <taxon>Pseudomonadales</taxon>
        <taxon>Pseudomonadaceae</taxon>
        <taxon>Pseudomonas</taxon>
    </lineage>
</organism>
<dbReference type="Proteomes" id="UP000194857">
    <property type="component" value="Unassembled WGS sequence"/>
</dbReference>
<proteinExistence type="predicted"/>